<reference evidence="2" key="1">
    <citation type="submission" date="2021-01" db="EMBL/GenBank/DDBJ databases">
        <authorList>
            <person name="Corre E."/>
            <person name="Pelletier E."/>
            <person name="Niang G."/>
            <person name="Scheremetjew M."/>
            <person name="Finn R."/>
            <person name="Kale V."/>
            <person name="Holt S."/>
            <person name="Cochrane G."/>
            <person name="Meng A."/>
            <person name="Brown T."/>
            <person name="Cohen L."/>
        </authorList>
    </citation>
    <scope>NUCLEOTIDE SEQUENCE</scope>
    <source>
        <strain evidence="2">UTEX LB 985</strain>
    </source>
</reference>
<dbReference type="EMBL" id="HBGU01003973">
    <property type="protein sequence ID" value="CAD9398869.1"/>
    <property type="molecule type" value="Transcribed_RNA"/>
</dbReference>
<evidence type="ECO:0000313" key="2">
    <source>
        <dbReference type="EMBL" id="CAD9398869.1"/>
    </source>
</evidence>
<dbReference type="InterPro" id="IPR036259">
    <property type="entry name" value="MFS_trans_sf"/>
</dbReference>
<dbReference type="PANTHER" id="PTHR23525">
    <property type="entry name" value="TRANSPORTER, PUTATIVE-RELATED"/>
    <property type="match status" value="1"/>
</dbReference>
<protein>
    <recommendedName>
        <fullName evidence="3">Major facilitator superfamily (MFS) profile domain-containing protein</fullName>
    </recommendedName>
</protein>
<dbReference type="SUPFAM" id="SSF103473">
    <property type="entry name" value="MFS general substrate transporter"/>
    <property type="match status" value="1"/>
</dbReference>
<name>A0A7S2BK03_9EUKA</name>
<gene>
    <name evidence="2" type="ORF">CBRE1094_LOCUS2137</name>
</gene>
<feature type="compositionally biased region" description="Low complexity" evidence="1">
    <location>
        <begin position="80"/>
        <end position="90"/>
    </location>
</feature>
<dbReference type="AlphaFoldDB" id="A0A7S2BK03"/>
<evidence type="ECO:0008006" key="3">
    <source>
        <dbReference type="Google" id="ProtNLM"/>
    </source>
</evidence>
<evidence type="ECO:0000256" key="1">
    <source>
        <dbReference type="SAM" id="MobiDB-lite"/>
    </source>
</evidence>
<dbReference type="PANTHER" id="PTHR23525:SF1">
    <property type="entry name" value="NODULIN-LIKE DOMAIN-CONTAINING PROTEIN"/>
    <property type="match status" value="1"/>
</dbReference>
<feature type="region of interest" description="Disordered" evidence="1">
    <location>
        <begin position="80"/>
        <end position="137"/>
    </location>
</feature>
<proteinExistence type="predicted"/>
<dbReference type="Gene3D" id="1.20.1250.20">
    <property type="entry name" value="MFS general substrate transporter like domains"/>
    <property type="match status" value="1"/>
</dbReference>
<sequence length="137" mass="14192">MNAIGGMTGAVLNDHVSTANRGKWSIITQLSRSTWSGSALMGGLLVDRIGYRQTLLVPLGCHIAATLVLVPLVRVTKPKAPTATAAAPAASERPPDSSIPSPVATSTRLRLQNAVRGSAGEPLLAPRAANPEAPRLQ</sequence>
<organism evidence="2">
    <name type="scientific">Haptolina brevifila</name>
    <dbReference type="NCBI Taxonomy" id="156173"/>
    <lineage>
        <taxon>Eukaryota</taxon>
        <taxon>Haptista</taxon>
        <taxon>Haptophyta</taxon>
        <taxon>Prymnesiophyceae</taxon>
        <taxon>Prymnesiales</taxon>
        <taxon>Prymnesiaceae</taxon>
        <taxon>Haptolina</taxon>
    </lineage>
</organism>
<accession>A0A7S2BK03</accession>
<feature type="compositionally biased region" description="Polar residues" evidence="1">
    <location>
        <begin position="98"/>
        <end position="110"/>
    </location>
</feature>